<dbReference type="Pfam" id="PF13439">
    <property type="entry name" value="Glyco_transf_4"/>
    <property type="match status" value="1"/>
</dbReference>
<dbReference type="PANTHER" id="PTHR46401:SF2">
    <property type="entry name" value="GLYCOSYLTRANSFERASE WBBK-RELATED"/>
    <property type="match status" value="1"/>
</dbReference>
<dbReference type="SUPFAM" id="SSF53756">
    <property type="entry name" value="UDP-Glycosyltransferase/glycogen phosphorylase"/>
    <property type="match status" value="1"/>
</dbReference>
<protein>
    <submittedName>
        <fullName evidence="3">Putative glycosyltransferase</fullName>
    </submittedName>
</protein>
<dbReference type="KEGG" id="bfr:BF3914"/>
<dbReference type="PANTHER" id="PTHR46401">
    <property type="entry name" value="GLYCOSYLTRANSFERASE WBBK-RELATED"/>
    <property type="match status" value="1"/>
</dbReference>
<dbReference type="RefSeq" id="WP_011203511.1">
    <property type="nucleotide sequence ID" value="NC_006347.1"/>
</dbReference>
<evidence type="ECO:0000256" key="1">
    <source>
        <dbReference type="ARBA" id="ARBA00022679"/>
    </source>
</evidence>
<dbReference type="EMBL" id="AP006841">
    <property type="protein sequence ID" value="BAD50656.1"/>
    <property type="molecule type" value="Genomic_DNA"/>
</dbReference>
<dbReference type="GO" id="GO:0016757">
    <property type="term" value="F:glycosyltransferase activity"/>
    <property type="evidence" value="ECO:0007669"/>
    <property type="project" value="UniProtKB-ARBA"/>
</dbReference>
<dbReference type="Proteomes" id="UP000002197">
    <property type="component" value="Chromosome"/>
</dbReference>
<proteinExistence type="predicted"/>
<accession>Q64PC5</accession>
<name>Q64PC5_BACFR</name>
<dbReference type="AlphaFoldDB" id="Q64PC5"/>
<dbReference type="HOGENOM" id="CLU_009583_11_2_10"/>
<feature type="domain" description="Glycosyltransferase subfamily 4-like N-terminal" evidence="2">
    <location>
        <begin position="26"/>
        <end position="200"/>
    </location>
</feature>
<evidence type="ECO:0000259" key="2">
    <source>
        <dbReference type="Pfam" id="PF13439"/>
    </source>
</evidence>
<keyword evidence="1 3" id="KW-0808">Transferase</keyword>
<sequence>MNSTVLIISAVFPPEPVVSAKLSSDIVNDLVAFGIHVTVLHPKPTRPFGFYFNREKRAGLNFQEVLLPSYTCPKSNVFGRLFESYSFGCKCRNYIQSHHLELACIYVNSWPLFSQAIIVKTASKYGIPCIMHVQDIYPESFINKMSSGLWAMLFQRALLPIDKYILSHADYIFAISANMKEYLVKTRKIDSTKISIIENWQNEDEFIAYHNKLQMKKENRPLTFMYLGNNGPIAGVEFLIHCFVKANIQGARLVIAGSGSRKVACMELAKTYSNVEIEFWDVPDGKVPEIQDQADVMLLPIKKGAAMSSIPSKLPAYMFSKKTILGSMDMESDTARAIEDAGCGIVVRPENEEELVRAWKEMAQWSKDAMEQKGYNGFIYAMNRFSKKSNLPIITDIIKEICIK</sequence>
<dbReference type="Gene3D" id="3.40.50.2000">
    <property type="entry name" value="Glycogen Phosphorylase B"/>
    <property type="match status" value="2"/>
</dbReference>
<gene>
    <name evidence="3" type="ordered locus">BF3914</name>
</gene>
<dbReference type="InterPro" id="IPR028098">
    <property type="entry name" value="Glyco_trans_4-like_N"/>
</dbReference>
<dbReference type="OrthoDB" id="1220440at2"/>
<evidence type="ECO:0000313" key="4">
    <source>
        <dbReference type="Proteomes" id="UP000002197"/>
    </source>
</evidence>
<dbReference type="Pfam" id="PF13692">
    <property type="entry name" value="Glyco_trans_1_4"/>
    <property type="match status" value="1"/>
</dbReference>
<dbReference type="GO" id="GO:0009103">
    <property type="term" value="P:lipopolysaccharide biosynthetic process"/>
    <property type="evidence" value="ECO:0007669"/>
    <property type="project" value="TreeGrafter"/>
</dbReference>
<dbReference type="STRING" id="295405.BF3914"/>
<dbReference type="CDD" id="cd03794">
    <property type="entry name" value="GT4_WbuB-like"/>
    <property type="match status" value="1"/>
</dbReference>
<evidence type="ECO:0000313" key="3">
    <source>
        <dbReference type="EMBL" id="BAD50656.1"/>
    </source>
</evidence>
<dbReference type="PATRIC" id="fig|295405.11.peg.3758"/>
<dbReference type="CAZy" id="GT4">
    <property type="family name" value="Glycosyltransferase Family 4"/>
</dbReference>
<reference evidence="3 4" key="1">
    <citation type="journal article" date="2004" name="Proc. Natl. Acad. Sci. U.S.A.">
        <title>Genomic analysis of Bacteroides fragilis reveals extensive DNA inversions regulating cell surface adaptation.</title>
        <authorList>
            <person name="Kuwahara T."/>
            <person name="Yamashita A."/>
            <person name="Hirakawa H."/>
            <person name="Nakayama H."/>
            <person name="Toh H."/>
            <person name="Okada N."/>
            <person name="Kuhara S."/>
            <person name="Hattori M."/>
            <person name="Hayashi T."/>
            <person name="Ohnishi Y."/>
        </authorList>
    </citation>
    <scope>NUCLEOTIDE SEQUENCE [LARGE SCALE GENOMIC DNA]</scope>
    <source>
        <strain evidence="3 4">YCH46</strain>
    </source>
</reference>
<organism evidence="3 4">
    <name type="scientific">Bacteroides fragilis (strain YCH46)</name>
    <dbReference type="NCBI Taxonomy" id="295405"/>
    <lineage>
        <taxon>Bacteria</taxon>
        <taxon>Pseudomonadati</taxon>
        <taxon>Bacteroidota</taxon>
        <taxon>Bacteroidia</taxon>
        <taxon>Bacteroidales</taxon>
        <taxon>Bacteroidaceae</taxon>
        <taxon>Bacteroides</taxon>
    </lineage>
</organism>